<dbReference type="STRING" id="68775.A0A5C3M6G8"/>
<name>A0A5C3M6G8_9AGAR</name>
<feature type="transmembrane region" description="Helical" evidence="1">
    <location>
        <begin position="141"/>
        <end position="159"/>
    </location>
</feature>
<keyword evidence="4" id="KW-1185">Reference proteome</keyword>
<sequence>MAQEHFPALPGFYRLLFLYLEPMSTITPAIMVWVFPGAGWFLHQLIPAATATPSGSLEPRIQMAIWQLSNCYFLLGLISSLVFRAVRDSLPGNPIAQERILGASFTALGIADLTHIIATFVGLPSELKYAPTNWNSMTHGNITVVIVLFIVRIAWFMGIGRQRYYYGVYPVKHDKSS</sequence>
<dbReference type="PANTHER" id="PTHR37019:SF2">
    <property type="entry name" value="EXPERA DOMAIN-CONTAINING PROTEIN"/>
    <property type="match status" value="1"/>
</dbReference>
<proteinExistence type="predicted"/>
<evidence type="ECO:0000313" key="4">
    <source>
        <dbReference type="Proteomes" id="UP000308652"/>
    </source>
</evidence>
<feature type="transmembrane region" description="Helical" evidence="1">
    <location>
        <begin position="12"/>
        <end position="35"/>
    </location>
</feature>
<organism evidence="3 4">
    <name type="scientific">Crucibulum laeve</name>
    <dbReference type="NCBI Taxonomy" id="68775"/>
    <lineage>
        <taxon>Eukaryota</taxon>
        <taxon>Fungi</taxon>
        <taxon>Dikarya</taxon>
        <taxon>Basidiomycota</taxon>
        <taxon>Agaricomycotina</taxon>
        <taxon>Agaricomycetes</taxon>
        <taxon>Agaricomycetidae</taxon>
        <taxon>Agaricales</taxon>
        <taxon>Agaricineae</taxon>
        <taxon>Nidulariaceae</taxon>
        <taxon>Crucibulum</taxon>
    </lineage>
</organism>
<reference evidence="3 4" key="1">
    <citation type="journal article" date="2019" name="Nat. Ecol. Evol.">
        <title>Megaphylogeny resolves global patterns of mushroom evolution.</title>
        <authorList>
            <person name="Varga T."/>
            <person name="Krizsan K."/>
            <person name="Foldi C."/>
            <person name="Dima B."/>
            <person name="Sanchez-Garcia M."/>
            <person name="Sanchez-Ramirez S."/>
            <person name="Szollosi G.J."/>
            <person name="Szarkandi J.G."/>
            <person name="Papp V."/>
            <person name="Albert L."/>
            <person name="Andreopoulos W."/>
            <person name="Angelini C."/>
            <person name="Antonin V."/>
            <person name="Barry K.W."/>
            <person name="Bougher N.L."/>
            <person name="Buchanan P."/>
            <person name="Buyck B."/>
            <person name="Bense V."/>
            <person name="Catcheside P."/>
            <person name="Chovatia M."/>
            <person name="Cooper J."/>
            <person name="Damon W."/>
            <person name="Desjardin D."/>
            <person name="Finy P."/>
            <person name="Geml J."/>
            <person name="Haridas S."/>
            <person name="Hughes K."/>
            <person name="Justo A."/>
            <person name="Karasinski D."/>
            <person name="Kautmanova I."/>
            <person name="Kiss B."/>
            <person name="Kocsube S."/>
            <person name="Kotiranta H."/>
            <person name="LaButti K.M."/>
            <person name="Lechner B.E."/>
            <person name="Liimatainen K."/>
            <person name="Lipzen A."/>
            <person name="Lukacs Z."/>
            <person name="Mihaltcheva S."/>
            <person name="Morgado L.N."/>
            <person name="Niskanen T."/>
            <person name="Noordeloos M.E."/>
            <person name="Ohm R.A."/>
            <person name="Ortiz-Santana B."/>
            <person name="Ovrebo C."/>
            <person name="Racz N."/>
            <person name="Riley R."/>
            <person name="Savchenko A."/>
            <person name="Shiryaev A."/>
            <person name="Soop K."/>
            <person name="Spirin V."/>
            <person name="Szebenyi C."/>
            <person name="Tomsovsky M."/>
            <person name="Tulloss R.E."/>
            <person name="Uehling J."/>
            <person name="Grigoriev I.V."/>
            <person name="Vagvolgyi C."/>
            <person name="Papp T."/>
            <person name="Martin F.M."/>
            <person name="Miettinen O."/>
            <person name="Hibbett D.S."/>
            <person name="Nagy L.G."/>
        </authorList>
    </citation>
    <scope>NUCLEOTIDE SEQUENCE [LARGE SCALE GENOMIC DNA]</scope>
    <source>
        <strain evidence="3 4">CBS 166.37</strain>
    </source>
</reference>
<dbReference type="Pfam" id="PF24803">
    <property type="entry name" value="DUF7704"/>
    <property type="match status" value="1"/>
</dbReference>
<accession>A0A5C3M6G8</accession>
<dbReference type="AlphaFoldDB" id="A0A5C3M6G8"/>
<dbReference type="EMBL" id="ML213595">
    <property type="protein sequence ID" value="TFK40942.1"/>
    <property type="molecule type" value="Genomic_DNA"/>
</dbReference>
<feature type="transmembrane region" description="Helical" evidence="1">
    <location>
        <begin position="64"/>
        <end position="86"/>
    </location>
</feature>
<keyword evidence="1" id="KW-0472">Membrane</keyword>
<feature type="transmembrane region" description="Helical" evidence="1">
    <location>
        <begin position="98"/>
        <end position="121"/>
    </location>
</feature>
<protein>
    <recommendedName>
        <fullName evidence="2">DUF7704 domain-containing protein</fullName>
    </recommendedName>
</protein>
<gene>
    <name evidence="3" type="ORF">BDQ12DRAFT_720677</name>
</gene>
<keyword evidence="1" id="KW-0812">Transmembrane</keyword>
<dbReference type="PANTHER" id="PTHR37019">
    <property type="entry name" value="CHROMOSOME 1, WHOLE GENOME SHOTGUN SEQUENCE"/>
    <property type="match status" value="1"/>
</dbReference>
<dbReference type="Proteomes" id="UP000308652">
    <property type="component" value="Unassembled WGS sequence"/>
</dbReference>
<dbReference type="InterPro" id="IPR056121">
    <property type="entry name" value="DUF7704"/>
</dbReference>
<dbReference type="OrthoDB" id="2937326at2759"/>
<evidence type="ECO:0000256" key="1">
    <source>
        <dbReference type="SAM" id="Phobius"/>
    </source>
</evidence>
<keyword evidence="1" id="KW-1133">Transmembrane helix</keyword>
<feature type="domain" description="DUF7704" evidence="2">
    <location>
        <begin position="8"/>
        <end position="160"/>
    </location>
</feature>
<evidence type="ECO:0000313" key="3">
    <source>
        <dbReference type="EMBL" id="TFK40942.1"/>
    </source>
</evidence>
<evidence type="ECO:0000259" key="2">
    <source>
        <dbReference type="Pfam" id="PF24803"/>
    </source>
</evidence>